<dbReference type="InterPro" id="IPR001128">
    <property type="entry name" value="Cyt_P450"/>
</dbReference>
<keyword evidence="4" id="KW-0876">Taxol biosynthesis</keyword>
<keyword evidence="3 5" id="KW-0408">Iron</keyword>
<comment type="cofactor">
    <cofactor evidence="5">
        <name>heme</name>
        <dbReference type="ChEBI" id="CHEBI:30413"/>
    </cofactor>
</comment>
<dbReference type="InterPro" id="IPR017972">
    <property type="entry name" value="Cyt_P450_CS"/>
</dbReference>
<dbReference type="GO" id="GO:0016132">
    <property type="term" value="P:brassinosteroid biosynthetic process"/>
    <property type="evidence" value="ECO:0007669"/>
    <property type="project" value="TreeGrafter"/>
</dbReference>
<dbReference type="PROSITE" id="PS00086">
    <property type="entry name" value="CYTOCHROME_P450"/>
    <property type="match status" value="1"/>
</dbReference>
<dbReference type="PRINTS" id="PR00385">
    <property type="entry name" value="P450"/>
</dbReference>
<evidence type="ECO:0000256" key="6">
    <source>
        <dbReference type="RuleBase" id="RU000461"/>
    </source>
</evidence>
<feature type="chain" id="PRO_5012425807" evidence="7">
    <location>
        <begin position="20"/>
        <end position="482"/>
    </location>
</feature>
<dbReference type="UniPathway" id="UPA00842"/>
<evidence type="ECO:0000256" key="2">
    <source>
        <dbReference type="ARBA" id="ARBA00022723"/>
    </source>
</evidence>
<dbReference type="InterPro" id="IPR036396">
    <property type="entry name" value="Cyt_P450_sf"/>
</dbReference>
<evidence type="ECO:0000256" key="1">
    <source>
        <dbReference type="ARBA" id="ARBA00005122"/>
    </source>
</evidence>
<feature type="binding site" description="axial binding residue" evidence="5">
    <location>
        <position position="431"/>
    </location>
    <ligand>
        <name>heme</name>
        <dbReference type="ChEBI" id="CHEBI:30413"/>
    </ligand>
    <ligandPart>
        <name>Fe</name>
        <dbReference type="ChEBI" id="CHEBI:18248"/>
    </ligandPart>
</feature>
<dbReference type="GO" id="GO:0042617">
    <property type="term" value="P:paclitaxel biosynthetic process"/>
    <property type="evidence" value="ECO:0007669"/>
    <property type="project" value="UniProtKB-UniPathway"/>
</dbReference>
<evidence type="ECO:0000256" key="4">
    <source>
        <dbReference type="ARBA" id="ARBA00023059"/>
    </source>
</evidence>
<dbReference type="AlphaFoldDB" id="A0A291FAZ9"/>
<dbReference type="GO" id="GO:0016705">
    <property type="term" value="F:oxidoreductase activity, acting on paired donors, with incorporation or reduction of molecular oxygen"/>
    <property type="evidence" value="ECO:0007669"/>
    <property type="project" value="InterPro"/>
</dbReference>
<dbReference type="Gene3D" id="1.10.630.10">
    <property type="entry name" value="Cytochrome P450"/>
    <property type="match status" value="1"/>
</dbReference>
<dbReference type="PANTHER" id="PTHR24286">
    <property type="entry name" value="CYTOCHROME P450 26"/>
    <property type="match status" value="1"/>
</dbReference>
<comment type="similarity">
    <text evidence="6">Belongs to the cytochrome P450 family.</text>
</comment>
<organism evidence="8">
    <name type="scientific">Taxus chinensis</name>
    <name type="common">Chinese yew</name>
    <name type="synonym">Taxus wallichiana var. chinensis</name>
    <dbReference type="NCBI Taxonomy" id="29808"/>
    <lineage>
        <taxon>Eukaryota</taxon>
        <taxon>Viridiplantae</taxon>
        <taxon>Streptophyta</taxon>
        <taxon>Embryophyta</taxon>
        <taxon>Tracheophyta</taxon>
        <taxon>Spermatophyta</taxon>
        <taxon>Pinopsida</taxon>
        <taxon>Pinidae</taxon>
        <taxon>Conifers II</taxon>
        <taxon>Cupressales</taxon>
        <taxon>Taxaceae</taxon>
        <taxon>Taxus</taxon>
    </lineage>
</organism>
<dbReference type="GO" id="GO:0004497">
    <property type="term" value="F:monooxygenase activity"/>
    <property type="evidence" value="ECO:0007669"/>
    <property type="project" value="UniProtKB-KW"/>
</dbReference>
<dbReference type="Pfam" id="PF00067">
    <property type="entry name" value="p450"/>
    <property type="match status" value="1"/>
</dbReference>
<proteinExistence type="evidence at transcript level"/>
<dbReference type="GO" id="GO:0020037">
    <property type="term" value="F:heme binding"/>
    <property type="evidence" value="ECO:0007669"/>
    <property type="project" value="InterPro"/>
</dbReference>
<dbReference type="PANTHER" id="PTHR24286:SF12">
    <property type="entry name" value="CYTOCHROME P450 FAMILY PROTEIN, EXPRESSED"/>
    <property type="match status" value="1"/>
</dbReference>
<name>A0A291FAZ9_TAXCH</name>
<keyword evidence="6" id="KW-0560">Oxidoreductase</keyword>
<comment type="pathway">
    <text evidence="1">Alkaloid biosynthesis; taxol biosynthesis.</text>
</comment>
<feature type="signal peptide" evidence="7">
    <location>
        <begin position="1"/>
        <end position="19"/>
    </location>
</feature>
<sequence>MDTMWTAGLLLGMLPLVLCVLRSLNEWRYCHPYLKSKNGKKLPPGHMGWPVIGELLDFLRCFKFTSKPDDFIWKRKAKYGDTGVYRTHLFGSPTIITCSPEANRFMTGPIESDSLTTGWPCPQLLGTSSIVMVEGMQHKRIRRYVMEAIGSPESIRRTFVTLQPSFREAFKSWAQKGTITAADEADEMTFSIICAQLFSFHSTPLLKKMQRIYKGLLCGFRAQPINLPGTAFHYAVKCKKSLSAIILSEMHDRRMNKGSIKEDFLQNLMDSVDSSGDKLSEEEILDNMVNLILAGYASTANSITWALYYLAKYPTVLQKLREENMAIRENKGGEKLLTYEDVKSMVYTSKVIDEVLRLANVSSFMFRTLLKDVDFNGFIFPKGWKLLIWLRTNHVDSRYFENPLEFNPERWDGPKPKPGVHNVFGCGLRLCPGSNFARMELFMLLYHLCIDYKWELKNVNAGTKYLPHTVVADGAKMNFTHI</sequence>
<evidence type="ECO:0000256" key="5">
    <source>
        <dbReference type="PIRSR" id="PIRSR602401-1"/>
    </source>
</evidence>
<dbReference type="GO" id="GO:0005506">
    <property type="term" value="F:iron ion binding"/>
    <property type="evidence" value="ECO:0007669"/>
    <property type="project" value="InterPro"/>
</dbReference>
<evidence type="ECO:0000313" key="8">
    <source>
        <dbReference type="EMBL" id="ATG29960.1"/>
    </source>
</evidence>
<dbReference type="GO" id="GO:0016125">
    <property type="term" value="P:sterol metabolic process"/>
    <property type="evidence" value="ECO:0007669"/>
    <property type="project" value="TreeGrafter"/>
</dbReference>
<keyword evidence="2 5" id="KW-0479">Metal-binding</keyword>
<keyword evidence="7" id="KW-0732">Signal</keyword>
<dbReference type="PRINTS" id="PR00463">
    <property type="entry name" value="EP450I"/>
</dbReference>
<accession>A0A291FAZ9</accession>
<dbReference type="SUPFAM" id="SSF48264">
    <property type="entry name" value="Cytochrome P450"/>
    <property type="match status" value="1"/>
</dbReference>
<reference evidence="8" key="1">
    <citation type="journal article" date="2017" name="Front. Plant Sci.">
        <title>Transcriptome Assembly and Systematic Identification of Novel Cytochrome P450s in Taxus chinensis.</title>
        <authorList>
            <person name="Liao W."/>
            <person name="Zhao S."/>
            <person name="Zhang M."/>
            <person name="Dong K."/>
            <person name="Chen Y."/>
            <person name="Fu C."/>
            <person name="Yu L."/>
        </authorList>
    </citation>
    <scope>NUCLEOTIDE SEQUENCE</scope>
</reference>
<dbReference type="InterPro" id="IPR002401">
    <property type="entry name" value="Cyt_P450_E_grp-I"/>
</dbReference>
<evidence type="ECO:0000256" key="3">
    <source>
        <dbReference type="ARBA" id="ARBA00023004"/>
    </source>
</evidence>
<dbReference type="GO" id="GO:0010268">
    <property type="term" value="P:brassinosteroid homeostasis"/>
    <property type="evidence" value="ECO:0007669"/>
    <property type="project" value="TreeGrafter"/>
</dbReference>
<dbReference type="EMBL" id="MF448639">
    <property type="protein sequence ID" value="ATG29960.1"/>
    <property type="molecule type" value="mRNA"/>
</dbReference>
<evidence type="ECO:0000256" key="7">
    <source>
        <dbReference type="SAM" id="SignalP"/>
    </source>
</evidence>
<protein>
    <submittedName>
        <fullName evidence="8">CYP729B25</fullName>
    </submittedName>
</protein>
<keyword evidence="5 6" id="KW-0349">Heme</keyword>
<keyword evidence="6" id="KW-0503">Monooxygenase</keyword>